<dbReference type="AlphaFoldDB" id="A0AA38H4R8"/>
<dbReference type="RefSeq" id="XP_052942473.1">
    <property type="nucleotide sequence ID" value="XM_053091374.1"/>
</dbReference>
<reference evidence="1" key="1">
    <citation type="journal article" date="2022" name="G3 (Bethesda)">
        <title>High quality genome of the basidiomycete yeast Dioszegia hungarica PDD-24b-2 isolated from cloud water.</title>
        <authorList>
            <person name="Jarrige D."/>
            <person name="Haridas S."/>
            <person name="Bleykasten-Grosshans C."/>
            <person name="Joly M."/>
            <person name="Nadalig T."/>
            <person name="Sancelme M."/>
            <person name="Vuilleumier S."/>
            <person name="Grigoriev I.V."/>
            <person name="Amato P."/>
            <person name="Bringel F."/>
        </authorList>
    </citation>
    <scope>NUCLEOTIDE SEQUENCE</scope>
    <source>
        <strain evidence="1">PDD-24b-2</strain>
    </source>
</reference>
<comment type="caution">
    <text evidence="1">The sequence shown here is derived from an EMBL/GenBank/DDBJ whole genome shotgun (WGS) entry which is preliminary data.</text>
</comment>
<keyword evidence="2" id="KW-1185">Reference proteome</keyword>
<dbReference type="GeneID" id="77730579"/>
<evidence type="ECO:0000313" key="1">
    <source>
        <dbReference type="EMBL" id="KAI9632696.1"/>
    </source>
</evidence>
<protein>
    <submittedName>
        <fullName evidence="1">Uncharacterized protein</fullName>
    </submittedName>
</protein>
<organism evidence="1 2">
    <name type="scientific">Dioszegia hungarica</name>
    <dbReference type="NCBI Taxonomy" id="4972"/>
    <lineage>
        <taxon>Eukaryota</taxon>
        <taxon>Fungi</taxon>
        <taxon>Dikarya</taxon>
        <taxon>Basidiomycota</taxon>
        <taxon>Agaricomycotina</taxon>
        <taxon>Tremellomycetes</taxon>
        <taxon>Tremellales</taxon>
        <taxon>Bulleribasidiaceae</taxon>
        <taxon>Dioszegia</taxon>
    </lineage>
</organism>
<sequence>MPSFRDHDVEYEQQRAILNPMRALVGRRQLDPGPSPSPRYYSDCPFETSPPDFLQSMPGGTKVFPLYDWGMDVDPRIWVDNHSDSVSAVAAFTDQARTSRIPSFSQKMTPPGIISCRRVSAVDMRYQIVNLPPGTYTLAYYFHFTQPSRILDDPNPLFFRHSADHFAPNGDKPSRPGYPTNLWIMSGVYGHGGGKRTLKSWSKQWDTMHDADLHRNLFPKEGGAVACSQLDSPAIEAAHTAGGWVSLGHGAPDTKGVGAMVMLVSGAAPAHELVLKKDLNNVLVTISGFDGKWVGRWRFGGIKLRRVQV</sequence>
<proteinExistence type="predicted"/>
<gene>
    <name evidence="1" type="ORF">MKK02DRAFT_41006</name>
</gene>
<dbReference type="Proteomes" id="UP001164286">
    <property type="component" value="Unassembled WGS sequence"/>
</dbReference>
<name>A0AA38H4R8_9TREE</name>
<accession>A0AA38H4R8</accession>
<dbReference type="EMBL" id="JAKWFO010000014">
    <property type="protein sequence ID" value="KAI9632696.1"/>
    <property type="molecule type" value="Genomic_DNA"/>
</dbReference>
<evidence type="ECO:0000313" key="2">
    <source>
        <dbReference type="Proteomes" id="UP001164286"/>
    </source>
</evidence>